<feature type="transmembrane region" description="Helical" evidence="9">
    <location>
        <begin position="21"/>
        <end position="40"/>
    </location>
</feature>
<dbReference type="InterPro" id="IPR007387">
    <property type="entry name" value="TRAP_DctQ"/>
</dbReference>
<dbReference type="Pfam" id="PF04290">
    <property type="entry name" value="DctQ"/>
    <property type="match status" value="1"/>
</dbReference>
<evidence type="ECO:0000256" key="8">
    <source>
        <dbReference type="ARBA" id="ARBA00038436"/>
    </source>
</evidence>
<reference evidence="11 12" key="1">
    <citation type="submission" date="2016-10" db="EMBL/GenBank/DDBJ databases">
        <authorList>
            <person name="de Groot N.N."/>
        </authorList>
    </citation>
    <scope>NUCLEOTIDE SEQUENCE [LARGE SCALE GENOMIC DNA]</scope>
    <source>
        <strain evidence="11 12">CGMCC 1.6762</strain>
    </source>
</reference>
<dbReference type="PANTHER" id="PTHR35011">
    <property type="entry name" value="2,3-DIKETO-L-GULONATE TRAP TRANSPORTER SMALL PERMEASE PROTEIN YIAM"/>
    <property type="match status" value="1"/>
</dbReference>
<comment type="subcellular location">
    <subcellularLocation>
        <location evidence="1">Cell inner membrane</location>
        <topology evidence="1">Multi-pass membrane protein</topology>
    </subcellularLocation>
</comment>
<evidence type="ECO:0000313" key="11">
    <source>
        <dbReference type="EMBL" id="SDE00372.1"/>
    </source>
</evidence>
<keyword evidence="6 9" id="KW-1133">Transmembrane helix</keyword>
<evidence type="ECO:0000313" key="12">
    <source>
        <dbReference type="Proteomes" id="UP000198823"/>
    </source>
</evidence>
<protein>
    <submittedName>
        <fullName evidence="11">TRAP-type mannitol/chloroaromatic compound transport system, small permease component</fullName>
    </submittedName>
</protein>
<dbReference type="EMBL" id="FNAR01000002">
    <property type="protein sequence ID" value="SDE00372.1"/>
    <property type="molecule type" value="Genomic_DNA"/>
</dbReference>
<keyword evidence="4" id="KW-0997">Cell inner membrane</keyword>
<feature type="transmembrane region" description="Helical" evidence="9">
    <location>
        <begin position="46"/>
        <end position="67"/>
    </location>
</feature>
<dbReference type="OrthoDB" id="63744at2"/>
<organism evidence="11 12">
    <name type="scientific">Bhargavaea beijingensis</name>
    <dbReference type="NCBI Taxonomy" id="426756"/>
    <lineage>
        <taxon>Bacteria</taxon>
        <taxon>Bacillati</taxon>
        <taxon>Bacillota</taxon>
        <taxon>Bacilli</taxon>
        <taxon>Bacillales</taxon>
        <taxon>Caryophanaceae</taxon>
        <taxon>Bhargavaea</taxon>
    </lineage>
</organism>
<dbReference type="RefSeq" id="WP_092094484.1">
    <property type="nucleotide sequence ID" value="NZ_FNAR01000002.1"/>
</dbReference>
<evidence type="ECO:0000256" key="7">
    <source>
        <dbReference type="ARBA" id="ARBA00023136"/>
    </source>
</evidence>
<evidence type="ECO:0000256" key="1">
    <source>
        <dbReference type="ARBA" id="ARBA00004429"/>
    </source>
</evidence>
<evidence type="ECO:0000256" key="9">
    <source>
        <dbReference type="SAM" id="Phobius"/>
    </source>
</evidence>
<dbReference type="InterPro" id="IPR055348">
    <property type="entry name" value="DctQ"/>
</dbReference>
<dbReference type="STRING" id="426756.SAMN04488126_102286"/>
<dbReference type="AlphaFoldDB" id="A0A1G6ZD44"/>
<sequence>MNGIVRGIETLSAFMGKLAGFLMIPLTLVIVYTVILRRFFSNAPDWGFEVPIFLFGMMILLSGADTLRIKGHIAVDIIQKYVSEQWRRILITFGLLIVLFVSAFLVFKGLDAAIESTKIMERSSHQSSFNPQIWWFKWFIPIGGLLLWLQAWVEIYKVWRGGDARC</sequence>
<evidence type="ECO:0000256" key="2">
    <source>
        <dbReference type="ARBA" id="ARBA00022448"/>
    </source>
</evidence>
<evidence type="ECO:0000256" key="4">
    <source>
        <dbReference type="ARBA" id="ARBA00022519"/>
    </source>
</evidence>
<dbReference type="Proteomes" id="UP000198823">
    <property type="component" value="Unassembled WGS sequence"/>
</dbReference>
<comment type="similarity">
    <text evidence="8">Belongs to the TRAP transporter small permease family.</text>
</comment>
<evidence type="ECO:0000259" key="10">
    <source>
        <dbReference type="Pfam" id="PF04290"/>
    </source>
</evidence>
<evidence type="ECO:0000256" key="3">
    <source>
        <dbReference type="ARBA" id="ARBA00022475"/>
    </source>
</evidence>
<evidence type="ECO:0000256" key="5">
    <source>
        <dbReference type="ARBA" id="ARBA00022692"/>
    </source>
</evidence>
<accession>A0A1G6ZD44</accession>
<keyword evidence="5 9" id="KW-0812">Transmembrane</keyword>
<keyword evidence="7 9" id="KW-0472">Membrane</keyword>
<proteinExistence type="inferred from homology"/>
<feature type="domain" description="Tripartite ATP-independent periplasmic transporters DctQ component" evidence="10">
    <location>
        <begin position="26"/>
        <end position="160"/>
    </location>
</feature>
<dbReference type="GO" id="GO:0005886">
    <property type="term" value="C:plasma membrane"/>
    <property type="evidence" value="ECO:0007669"/>
    <property type="project" value="UniProtKB-SubCell"/>
</dbReference>
<name>A0A1G6ZD44_9BACL</name>
<gene>
    <name evidence="11" type="ORF">SAMN04488126_102286</name>
</gene>
<dbReference type="PANTHER" id="PTHR35011:SF4">
    <property type="entry name" value="SLL1102 PROTEIN"/>
    <property type="match status" value="1"/>
</dbReference>
<feature type="transmembrane region" description="Helical" evidence="9">
    <location>
        <begin position="133"/>
        <end position="153"/>
    </location>
</feature>
<feature type="transmembrane region" description="Helical" evidence="9">
    <location>
        <begin position="88"/>
        <end position="107"/>
    </location>
</feature>
<evidence type="ECO:0000256" key="6">
    <source>
        <dbReference type="ARBA" id="ARBA00022989"/>
    </source>
</evidence>
<keyword evidence="3" id="KW-1003">Cell membrane</keyword>
<keyword evidence="2" id="KW-0813">Transport</keyword>